<evidence type="ECO:0000256" key="6">
    <source>
        <dbReference type="ARBA" id="ARBA00022723"/>
    </source>
</evidence>
<dbReference type="PANTHER" id="PTHR45977">
    <property type="entry name" value="TARGET OF ERK KINASE MPK-1"/>
    <property type="match status" value="1"/>
</dbReference>
<dbReference type="PROSITE" id="PS50089">
    <property type="entry name" value="ZF_RING_2"/>
    <property type="match status" value="1"/>
</dbReference>
<evidence type="ECO:0000256" key="1">
    <source>
        <dbReference type="ARBA" id="ARBA00000900"/>
    </source>
</evidence>
<evidence type="ECO:0000256" key="9">
    <source>
        <dbReference type="ARBA" id="ARBA00022833"/>
    </source>
</evidence>
<dbReference type="InterPro" id="IPR001841">
    <property type="entry name" value="Znf_RING"/>
</dbReference>
<dbReference type="AlphaFoldDB" id="A0A485K6H0"/>
<evidence type="ECO:0000256" key="3">
    <source>
        <dbReference type="ARBA" id="ARBA00012483"/>
    </source>
</evidence>
<dbReference type="PANTHER" id="PTHR45977:SF4">
    <property type="entry name" value="RING-TYPE DOMAIN-CONTAINING PROTEIN"/>
    <property type="match status" value="1"/>
</dbReference>
<evidence type="ECO:0000256" key="7">
    <source>
        <dbReference type="ARBA" id="ARBA00022771"/>
    </source>
</evidence>
<evidence type="ECO:0000313" key="15">
    <source>
        <dbReference type="EMBL" id="VFT78667.1"/>
    </source>
</evidence>
<dbReference type="EMBL" id="VJMH01000115">
    <property type="protein sequence ID" value="KAF0718852.1"/>
    <property type="molecule type" value="Genomic_DNA"/>
</dbReference>
<proteinExistence type="predicted"/>
<keyword evidence="9" id="KW-0862">Zinc</keyword>
<dbReference type="Gene3D" id="3.30.40.10">
    <property type="entry name" value="Zinc/RING finger domain, C3HC4 (zinc finger)"/>
    <property type="match status" value="1"/>
</dbReference>
<evidence type="ECO:0000313" key="16">
    <source>
        <dbReference type="Proteomes" id="UP000332933"/>
    </source>
</evidence>
<keyword evidence="7 12" id="KW-0863">Zinc-finger</keyword>
<protein>
    <recommendedName>
        <fullName evidence="3">RING-type E3 ubiquitin transferase</fullName>
        <ecNumber evidence="3">2.3.2.27</ecNumber>
    </recommendedName>
</protein>
<dbReference type="EC" id="2.3.2.27" evidence="3"/>
<organism evidence="15 16">
    <name type="scientific">Aphanomyces stellatus</name>
    <dbReference type="NCBI Taxonomy" id="120398"/>
    <lineage>
        <taxon>Eukaryota</taxon>
        <taxon>Sar</taxon>
        <taxon>Stramenopiles</taxon>
        <taxon>Oomycota</taxon>
        <taxon>Saprolegniomycetes</taxon>
        <taxon>Saprolegniales</taxon>
        <taxon>Verrucalvaceae</taxon>
        <taxon>Aphanomyces</taxon>
    </lineage>
</organism>
<evidence type="ECO:0000256" key="8">
    <source>
        <dbReference type="ARBA" id="ARBA00022786"/>
    </source>
</evidence>
<dbReference type="SMART" id="SM00184">
    <property type="entry name" value="RING"/>
    <property type="match status" value="1"/>
</dbReference>
<keyword evidence="16" id="KW-1185">Reference proteome</keyword>
<keyword evidence="11" id="KW-0472">Membrane</keyword>
<dbReference type="GO" id="GO:0016020">
    <property type="term" value="C:membrane"/>
    <property type="evidence" value="ECO:0007669"/>
    <property type="project" value="UniProtKB-SubCell"/>
</dbReference>
<dbReference type="GO" id="GO:0016567">
    <property type="term" value="P:protein ubiquitination"/>
    <property type="evidence" value="ECO:0007669"/>
    <property type="project" value="TreeGrafter"/>
</dbReference>
<evidence type="ECO:0000259" key="13">
    <source>
        <dbReference type="PROSITE" id="PS50089"/>
    </source>
</evidence>
<dbReference type="Pfam" id="PF13639">
    <property type="entry name" value="zf-RING_2"/>
    <property type="match status" value="1"/>
</dbReference>
<evidence type="ECO:0000256" key="5">
    <source>
        <dbReference type="ARBA" id="ARBA00022692"/>
    </source>
</evidence>
<dbReference type="Proteomes" id="UP000332933">
    <property type="component" value="Unassembled WGS sequence"/>
</dbReference>
<evidence type="ECO:0000256" key="12">
    <source>
        <dbReference type="PROSITE-ProRule" id="PRU00175"/>
    </source>
</evidence>
<dbReference type="GO" id="GO:0008270">
    <property type="term" value="F:zinc ion binding"/>
    <property type="evidence" value="ECO:0007669"/>
    <property type="project" value="UniProtKB-KW"/>
</dbReference>
<evidence type="ECO:0000256" key="10">
    <source>
        <dbReference type="ARBA" id="ARBA00022989"/>
    </source>
</evidence>
<reference evidence="14" key="2">
    <citation type="submission" date="2019-06" db="EMBL/GenBank/DDBJ databases">
        <title>Genomics analysis of Aphanomyces spp. identifies a new class of oomycete effector associated with host adaptation.</title>
        <authorList>
            <person name="Gaulin E."/>
        </authorList>
    </citation>
    <scope>NUCLEOTIDE SEQUENCE</scope>
    <source>
        <strain evidence="14">CBS 578.67</strain>
    </source>
</reference>
<comment type="catalytic activity">
    <reaction evidence="1">
        <text>S-ubiquitinyl-[E2 ubiquitin-conjugating enzyme]-L-cysteine + [acceptor protein]-L-lysine = [E2 ubiquitin-conjugating enzyme]-L-cysteine + N(6)-ubiquitinyl-[acceptor protein]-L-lysine.</text>
        <dbReference type="EC" id="2.3.2.27"/>
    </reaction>
</comment>
<evidence type="ECO:0000256" key="4">
    <source>
        <dbReference type="ARBA" id="ARBA00022679"/>
    </source>
</evidence>
<keyword evidence="4" id="KW-0808">Transferase</keyword>
<evidence type="ECO:0000313" key="14">
    <source>
        <dbReference type="EMBL" id="KAF0718852.1"/>
    </source>
</evidence>
<keyword evidence="5" id="KW-0812">Transmembrane</keyword>
<feature type="domain" description="RING-type" evidence="13">
    <location>
        <begin position="160"/>
        <end position="208"/>
    </location>
</feature>
<keyword evidence="6" id="KW-0479">Metal-binding</keyword>
<dbReference type="OrthoDB" id="8062037at2759"/>
<name>A0A485K6H0_9STRA</name>
<keyword evidence="10" id="KW-1133">Transmembrane helix</keyword>
<evidence type="ECO:0000256" key="2">
    <source>
        <dbReference type="ARBA" id="ARBA00004141"/>
    </source>
</evidence>
<accession>A0A485K6H0</accession>
<dbReference type="InterPro" id="IPR013083">
    <property type="entry name" value="Znf_RING/FYVE/PHD"/>
</dbReference>
<evidence type="ECO:0000256" key="11">
    <source>
        <dbReference type="ARBA" id="ARBA00023136"/>
    </source>
</evidence>
<reference evidence="15 16" key="1">
    <citation type="submission" date="2019-03" db="EMBL/GenBank/DDBJ databases">
        <authorList>
            <person name="Gaulin E."/>
            <person name="Dumas B."/>
        </authorList>
    </citation>
    <scope>NUCLEOTIDE SEQUENCE [LARGE SCALE GENOMIC DNA]</scope>
    <source>
        <strain evidence="15">CBS 568.67</strain>
    </source>
</reference>
<dbReference type="SUPFAM" id="SSF57850">
    <property type="entry name" value="RING/U-box"/>
    <property type="match status" value="1"/>
</dbReference>
<sequence>MVFIMINGNMPPVVVFAMIALQVAPLLLNDTPFPIRQDQLFLLLGLGYLAYMAFTKRDVLRERGVGGFVLHLLDGLRGSGAAAAQAANEPMNQENNEQYSKMLKTISRLPTEDFKVPAACSIHEVKERLARRGIPHAKCIEKEELVRLLHDFRGGPTASCCICCEDYTDGDVLRILSKCKHDFHLECLDKWALTLANSTRTPSCPLCNQDL</sequence>
<comment type="subcellular location">
    <subcellularLocation>
        <location evidence="2">Membrane</location>
        <topology evidence="2">Multi-pass membrane protein</topology>
    </subcellularLocation>
</comment>
<dbReference type="GO" id="GO:0061630">
    <property type="term" value="F:ubiquitin protein ligase activity"/>
    <property type="evidence" value="ECO:0007669"/>
    <property type="project" value="UniProtKB-EC"/>
</dbReference>
<dbReference type="GO" id="GO:0006511">
    <property type="term" value="P:ubiquitin-dependent protein catabolic process"/>
    <property type="evidence" value="ECO:0007669"/>
    <property type="project" value="TreeGrafter"/>
</dbReference>
<gene>
    <name evidence="15" type="primary">Aste57867_1450</name>
    <name evidence="14" type="ORF">As57867_001449</name>
    <name evidence="15" type="ORF">ASTE57867_1450</name>
</gene>
<dbReference type="EMBL" id="CAADRA010000115">
    <property type="protein sequence ID" value="VFT78667.1"/>
    <property type="molecule type" value="Genomic_DNA"/>
</dbReference>
<keyword evidence="8" id="KW-0833">Ubl conjugation pathway</keyword>